<dbReference type="Gene3D" id="3.30.70.2450">
    <property type="match status" value="1"/>
</dbReference>
<comment type="cofactor">
    <cofactor evidence="1">
        <name>FAD</name>
        <dbReference type="ChEBI" id="CHEBI:57692"/>
    </cofactor>
</comment>
<dbReference type="GO" id="GO:0004497">
    <property type="term" value="F:monooxygenase activity"/>
    <property type="evidence" value="ECO:0007669"/>
    <property type="project" value="UniProtKB-KW"/>
</dbReference>
<evidence type="ECO:0000256" key="1">
    <source>
        <dbReference type="ARBA" id="ARBA00001974"/>
    </source>
</evidence>
<feature type="domain" description="FAD-binding" evidence="4">
    <location>
        <begin position="5"/>
        <end position="342"/>
    </location>
</feature>
<protein>
    <submittedName>
        <fullName evidence="5">FAD-dependent monooxygenase</fullName>
    </submittedName>
</protein>
<dbReference type="InterPro" id="IPR050641">
    <property type="entry name" value="RIFMO-like"/>
</dbReference>
<keyword evidence="5" id="KW-0503">Monooxygenase</keyword>
<keyword evidence="6" id="KW-1185">Reference proteome</keyword>
<dbReference type="PANTHER" id="PTHR43004:SF19">
    <property type="entry name" value="BINDING MONOOXYGENASE, PUTATIVE (JCVI)-RELATED"/>
    <property type="match status" value="1"/>
</dbReference>
<evidence type="ECO:0000256" key="2">
    <source>
        <dbReference type="ARBA" id="ARBA00022630"/>
    </source>
</evidence>
<dbReference type="PANTHER" id="PTHR43004">
    <property type="entry name" value="TRK SYSTEM POTASSIUM UPTAKE PROTEIN"/>
    <property type="match status" value="1"/>
</dbReference>
<dbReference type="Gene3D" id="3.50.50.60">
    <property type="entry name" value="FAD/NAD(P)-binding domain"/>
    <property type="match status" value="1"/>
</dbReference>
<dbReference type="InterPro" id="IPR002938">
    <property type="entry name" value="FAD-bd"/>
</dbReference>
<evidence type="ECO:0000256" key="3">
    <source>
        <dbReference type="ARBA" id="ARBA00022827"/>
    </source>
</evidence>
<evidence type="ECO:0000259" key="4">
    <source>
        <dbReference type="Pfam" id="PF01494"/>
    </source>
</evidence>
<dbReference type="Pfam" id="PF01494">
    <property type="entry name" value="FAD_binding_3"/>
    <property type="match status" value="1"/>
</dbReference>
<dbReference type="PRINTS" id="PR00420">
    <property type="entry name" value="RNGMNOXGNASE"/>
</dbReference>
<evidence type="ECO:0000313" key="5">
    <source>
        <dbReference type="EMBL" id="MFD1030201.1"/>
    </source>
</evidence>
<keyword evidence="2" id="KW-0285">Flavoprotein</keyword>
<keyword evidence="5" id="KW-0560">Oxidoreductase</keyword>
<evidence type="ECO:0000313" key="6">
    <source>
        <dbReference type="Proteomes" id="UP001597109"/>
    </source>
</evidence>
<dbReference type="InterPro" id="IPR036188">
    <property type="entry name" value="FAD/NAD-bd_sf"/>
</dbReference>
<organism evidence="5 6">
    <name type="scientific">Metaplanococcus flavidus</name>
    <dbReference type="NCBI Taxonomy" id="569883"/>
    <lineage>
        <taxon>Bacteria</taxon>
        <taxon>Bacillati</taxon>
        <taxon>Bacillota</taxon>
        <taxon>Bacilli</taxon>
        <taxon>Bacillales</taxon>
        <taxon>Caryophanaceae</taxon>
        <taxon>Metaplanococcus</taxon>
    </lineage>
</organism>
<dbReference type="EMBL" id="JBHTKI010000003">
    <property type="protein sequence ID" value="MFD1030201.1"/>
    <property type="molecule type" value="Genomic_DNA"/>
</dbReference>
<gene>
    <name evidence="5" type="ORF">ACFQ1X_01955</name>
</gene>
<proteinExistence type="predicted"/>
<sequence>MMNPQILIVGAGPTGLALAYSLARQGVPFRIIDKNAGTGTASRALAVHARILEQYGQLGLAERNIKRGHPILSLDISDDNEVKATVKFHDFGKGLSPFPFILSLPQDEHEEILVDELNKIGIEVEWNTALLSFEDTAECVNAVMQQQGQPAEEVEFAYLCGCDGAGSMVRKGLGLEFPGGTYKQLFFVADIETAEPADDMQKMDMYMDDDGFMLYMSVRNAITKRILGIVPEEFNERTDLQYSEISDYIENKIHVNPAKVNWFSTYRVHNRISEQFAKGRIFILGDAGHLHSPAGGQGMNTGIGDSINLAWKLAAVIQGKGAPRILSTYEKERIVFARRLIATTDKAFSTIVSQKLRGTLLRHYFVPYALPALFKFPFSQKNAFKILSQIHINYRNSPLSKGKAGKIYGGMRLPWIETASGDNFEPLRSVDWQIHIYGKAKPELIEFARSQSLQLHEFAWEAGMQDAGFKQDALYLIRPDGHVGLATEKQWLRVLKMYLETYGIEAFGVE</sequence>
<name>A0ABW3L968_9BACL</name>
<dbReference type="Proteomes" id="UP001597109">
    <property type="component" value="Unassembled WGS sequence"/>
</dbReference>
<dbReference type="SUPFAM" id="SSF51905">
    <property type="entry name" value="FAD/NAD(P)-binding domain"/>
    <property type="match status" value="1"/>
</dbReference>
<keyword evidence="3" id="KW-0274">FAD</keyword>
<comment type="caution">
    <text evidence="5">The sequence shown here is derived from an EMBL/GenBank/DDBJ whole genome shotgun (WGS) entry which is preliminary data.</text>
</comment>
<reference evidence="6" key="1">
    <citation type="journal article" date="2019" name="Int. J. Syst. Evol. Microbiol.">
        <title>The Global Catalogue of Microorganisms (GCM) 10K type strain sequencing project: providing services to taxonomists for standard genome sequencing and annotation.</title>
        <authorList>
            <consortium name="The Broad Institute Genomics Platform"/>
            <consortium name="The Broad Institute Genome Sequencing Center for Infectious Disease"/>
            <person name="Wu L."/>
            <person name="Ma J."/>
        </authorList>
    </citation>
    <scope>NUCLEOTIDE SEQUENCE [LARGE SCALE GENOMIC DNA]</scope>
    <source>
        <strain evidence="6">CCUG 56756</strain>
    </source>
</reference>
<accession>A0ABW3L968</accession>